<dbReference type="EMBL" id="SUMB01000009">
    <property type="protein sequence ID" value="TJZ49467.1"/>
    <property type="molecule type" value="Genomic_DNA"/>
</dbReference>
<evidence type="ECO:0000313" key="1">
    <source>
        <dbReference type="EMBL" id="TJZ49467.1"/>
    </source>
</evidence>
<gene>
    <name evidence="1" type="ORF">FCH28_24465</name>
</gene>
<name>A0A4U0N6N5_9ACTN</name>
<evidence type="ECO:0000313" key="2">
    <source>
        <dbReference type="Proteomes" id="UP000308697"/>
    </source>
</evidence>
<dbReference type="OrthoDB" id="3515845at2"/>
<proteinExistence type="predicted"/>
<dbReference type="Proteomes" id="UP000308697">
    <property type="component" value="Unassembled WGS sequence"/>
</dbReference>
<dbReference type="AlphaFoldDB" id="A0A4U0N6N5"/>
<keyword evidence="2" id="KW-1185">Reference proteome</keyword>
<sequence>MDPGTTLIYAERKGQLRWGGLIWQAEPEGDELKVEAAGWTSYLQQRHDLDGELGGRGPYVRTDPCKTARDIVAYAQSIPDGDLGLRVDSTTSKAMVGTPSEPWHSRWWETPVLGGQFDDLVKEPTQGTLRDTIETPQGGSCTVALRYTDWWVKLRARSLPGVAGSASDAVAGTPRRAGTTDLQAGSVTADSLAADAISGKHITGGTIDGAIVTGSTLRTGTSGSRVIVTPNPPAPMEQIPSLLLHSASDMEQAPGSLRANIRTDGKAYPALELTAPAVQLDRWERPDIAQLTLLSPQLDVQGTKVTVRTASSGGDATTTLAPENITVGTWVSHRGTDWCPIQLSANVTEGQVPPQVRVTSHRTIELSGYVDLKDPEVRRGVGFDGVSCRAD</sequence>
<protein>
    <submittedName>
        <fullName evidence="1">Uncharacterized protein</fullName>
    </submittedName>
</protein>
<comment type="caution">
    <text evidence="1">The sequence shown here is derived from an EMBL/GenBank/DDBJ whole genome shotgun (WGS) entry which is preliminary data.</text>
</comment>
<organism evidence="1 2">
    <name type="scientific">Streptomyces piniterrae</name>
    <dbReference type="NCBI Taxonomy" id="2571125"/>
    <lineage>
        <taxon>Bacteria</taxon>
        <taxon>Bacillati</taxon>
        <taxon>Actinomycetota</taxon>
        <taxon>Actinomycetes</taxon>
        <taxon>Kitasatosporales</taxon>
        <taxon>Streptomycetaceae</taxon>
        <taxon>Streptomyces</taxon>
    </lineage>
</organism>
<reference evidence="1 2" key="1">
    <citation type="submission" date="2019-04" db="EMBL/GenBank/DDBJ databases">
        <title>Streptomyces piniterrae sp. nov., a heliquinomycin-producing actinomycete isolated from rhizosphere soil of Pinus yunnanensis.</title>
        <authorList>
            <person name="Zhuang X."/>
            <person name="Zhao J."/>
        </authorList>
    </citation>
    <scope>NUCLEOTIDE SEQUENCE [LARGE SCALE GENOMIC DNA]</scope>
    <source>
        <strain evidence="2">jys28</strain>
    </source>
</reference>
<accession>A0A4U0N6N5</accession>